<comment type="caution">
    <text evidence="2">The sequence shown here is derived from an EMBL/GenBank/DDBJ whole genome shotgun (WGS) entry which is preliminary data.</text>
</comment>
<reference evidence="2" key="2">
    <citation type="submission" date="2023-05" db="EMBL/GenBank/DDBJ databases">
        <authorList>
            <consortium name="Lawrence Berkeley National Laboratory"/>
            <person name="Steindorff A."/>
            <person name="Hensen N."/>
            <person name="Bonometti L."/>
            <person name="Westerberg I."/>
            <person name="Brannstrom I.O."/>
            <person name="Guillou S."/>
            <person name="Cros-Aarteil S."/>
            <person name="Calhoun S."/>
            <person name="Haridas S."/>
            <person name="Kuo A."/>
            <person name="Mondo S."/>
            <person name="Pangilinan J."/>
            <person name="Riley R."/>
            <person name="Labutti K."/>
            <person name="Andreopoulos B."/>
            <person name="Lipzen A."/>
            <person name="Chen C."/>
            <person name="Yanf M."/>
            <person name="Daum C."/>
            <person name="Ng V."/>
            <person name="Clum A."/>
            <person name="Ohm R."/>
            <person name="Martin F."/>
            <person name="Silar P."/>
            <person name="Natvig D."/>
            <person name="Lalanne C."/>
            <person name="Gautier V."/>
            <person name="Ament-Velasquez S.L."/>
            <person name="Kruys A."/>
            <person name="Hutchinson M.I."/>
            <person name="Powell A.J."/>
            <person name="Barry K."/>
            <person name="Miller A.N."/>
            <person name="Grigoriev I.V."/>
            <person name="Debuchy R."/>
            <person name="Gladieux P."/>
            <person name="Thoren M.H."/>
            <person name="Johannesson H."/>
        </authorList>
    </citation>
    <scope>NUCLEOTIDE SEQUENCE</scope>
    <source>
        <strain evidence="2">CBS 757.83</strain>
    </source>
</reference>
<dbReference type="EMBL" id="MU863628">
    <property type="protein sequence ID" value="KAK4103572.1"/>
    <property type="molecule type" value="Genomic_DNA"/>
</dbReference>
<evidence type="ECO:0000313" key="3">
    <source>
        <dbReference type="Proteomes" id="UP001305647"/>
    </source>
</evidence>
<dbReference type="Proteomes" id="UP001305647">
    <property type="component" value="Unassembled WGS sequence"/>
</dbReference>
<sequence>MPQNPEAIKTTLESKALKFHIKAGNAKWQCTVMDRATHERIKAERTGSSSSIETTSSTSSSSSMRSH</sequence>
<feature type="region of interest" description="Disordered" evidence="1">
    <location>
        <begin position="40"/>
        <end position="67"/>
    </location>
</feature>
<gene>
    <name evidence="2" type="ORF">N658DRAFT_505252</name>
</gene>
<evidence type="ECO:0000256" key="1">
    <source>
        <dbReference type="SAM" id="MobiDB-lite"/>
    </source>
</evidence>
<dbReference type="AlphaFoldDB" id="A0AAN6T4C3"/>
<protein>
    <submittedName>
        <fullName evidence="2">Uncharacterized protein</fullName>
    </submittedName>
</protein>
<keyword evidence="3" id="KW-1185">Reference proteome</keyword>
<feature type="compositionally biased region" description="Low complexity" evidence="1">
    <location>
        <begin position="46"/>
        <end position="67"/>
    </location>
</feature>
<name>A0AAN6T4C3_9PEZI</name>
<proteinExistence type="predicted"/>
<organism evidence="2 3">
    <name type="scientific">Parathielavia hyrcaniae</name>
    <dbReference type="NCBI Taxonomy" id="113614"/>
    <lineage>
        <taxon>Eukaryota</taxon>
        <taxon>Fungi</taxon>
        <taxon>Dikarya</taxon>
        <taxon>Ascomycota</taxon>
        <taxon>Pezizomycotina</taxon>
        <taxon>Sordariomycetes</taxon>
        <taxon>Sordariomycetidae</taxon>
        <taxon>Sordariales</taxon>
        <taxon>Chaetomiaceae</taxon>
        <taxon>Parathielavia</taxon>
    </lineage>
</organism>
<accession>A0AAN6T4C3</accession>
<evidence type="ECO:0000313" key="2">
    <source>
        <dbReference type="EMBL" id="KAK4103572.1"/>
    </source>
</evidence>
<reference evidence="2" key="1">
    <citation type="journal article" date="2023" name="Mol. Phylogenet. Evol.">
        <title>Genome-scale phylogeny and comparative genomics of the fungal order Sordariales.</title>
        <authorList>
            <person name="Hensen N."/>
            <person name="Bonometti L."/>
            <person name="Westerberg I."/>
            <person name="Brannstrom I.O."/>
            <person name="Guillou S."/>
            <person name="Cros-Aarteil S."/>
            <person name="Calhoun S."/>
            <person name="Haridas S."/>
            <person name="Kuo A."/>
            <person name="Mondo S."/>
            <person name="Pangilinan J."/>
            <person name="Riley R."/>
            <person name="LaButti K."/>
            <person name="Andreopoulos B."/>
            <person name="Lipzen A."/>
            <person name="Chen C."/>
            <person name="Yan M."/>
            <person name="Daum C."/>
            <person name="Ng V."/>
            <person name="Clum A."/>
            <person name="Steindorff A."/>
            <person name="Ohm R.A."/>
            <person name="Martin F."/>
            <person name="Silar P."/>
            <person name="Natvig D.O."/>
            <person name="Lalanne C."/>
            <person name="Gautier V."/>
            <person name="Ament-Velasquez S.L."/>
            <person name="Kruys A."/>
            <person name="Hutchinson M.I."/>
            <person name="Powell A.J."/>
            <person name="Barry K."/>
            <person name="Miller A.N."/>
            <person name="Grigoriev I.V."/>
            <person name="Debuchy R."/>
            <person name="Gladieux P."/>
            <person name="Hiltunen Thoren M."/>
            <person name="Johannesson H."/>
        </authorList>
    </citation>
    <scope>NUCLEOTIDE SEQUENCE</scope>
    <source>
        <strain evidence="2">CBS 757.83</strain>
    </source>
</reference>